<dbReference type="Gene3D" id="3.30.70.100">
    <property type="match status" value="1"/>
</dbReference>
<evidence type="ECO:0000259" key="1">
    <source>
        <dbReference type="PROSITE" id="PS51502"/>
    </source>
</evidence>
<name>A0A4Y7PTJ3_9AGAM</name>
<dbReference type="AlphaFoldDB" id="A0A4Y7PTJ3"/>
<reference evidence="2 3" key="1">
    <citation type="submission" date="2018-06" db="EMBL/GenBank/DDBJ databases">
        <title>A transcriptomic atlas of mushroom development highlights an independent origin of complex multicellularity.</title>
        <authorList>
            <consortium name="DOE Joint Genome Institute"/>
            <person name="Krizsan K."/>
            <person name="Almasi E."/>
            <person name="Merenyi Z."/>
            <person name="Sahu N."/>
            <person name="Viragh M."/>
            <person name="Koszo T."/>
            <person name="Mondo S."/>
            <person name="Kiss B."/>
            <person name="Balint B."/>
            <person name="Kues U."/>
            <person name="Barry K."/>
            <person name="Hegedus J.C."/>
            <person name="Henrissat B."/>
            <person name="Johnson J."/>
            <person name="Lipzen A."/>
            <person name="Ohm R."/>
            <person name="Nagy I."/>
            <person name="Pangilinan J."/>
            <person name="Yan J."/>
            <person name="Xiong Y."/>
            <person name="Grigoriev I.V."/>
            <person name="Hibbett D.S."/>
            <person name="Nagy L.G."/>
        </authorList>
    </citation>
    <scope>NUCLEOTIDE SEQUENCE [LARGE SCALE GENOMIC DNA]</scope>
    <source>
        <strain evidence="2 3">SZMC22713</strain>
    </source>
</reference>
<dbReference type="Pfam" id="PF07876">
    <property type="entry name" value="Dabb"/>
    <property type="match status" value="1"/>
</dbReference>
<feature type="domain" description="Stress-response A/B barrel" evidence="1">
    <location>
        <begin position="1"/>
        <end position="93"/>
    </location>
</feature>
<dbReference type="SUPFAM" id="SSF54909">
    <property type="entry name" value="Dimeric alpha+beta barrel"/>
    <property type="match status" value="1"/>
</dbReference>
<dbReference type="EMBL" id="ML170215">
    <property type="protein sequence ID" value="TDL17850.1"/>
    <property type="molecule type" value="Genomic_DNA"/>
</dbReference>
<evidence type="ECO:0000313" key="3">
    <source>
        <dbReference type="Proteomes" id="UP000294933"/>
    </source>
</evidence>
<dbReference type="OrthoDB" id="42919at2759"/>
<evidence type="ECO:0000313" key="2">
    <source>
        <dbReference type="EMBL" id="TDL17850.1"/>
    </source>
</evidence>
<dbReference type="Proteomes" id="UP000294933">
    <property type="component" value="Unassembled WGS sequence"/>
</dbReference>
<dbReference type="PROSITE" id="PS51502">
    <property type="entry name" value="S_R_A_B_BARREL"/>
    <property type="match status" value="1"/>
</dbReference>
<sequence>MNIVLVKFTEGATSAQKEDWKRRISFLPSAIPEIKSLVCGKKIAHARDQGWDDGVILTFDNIYDMHTYSDATAHKEYQQATAEQTADKLIFDIEA</sequence>
<proteinExistence type="predicted"/>
<protein>
    <recommendedName>
        <fullName evidence="1">Stress-response A/B barrel domain-containing protein</fullName>
    </recommendedName>
</protein>
<dbReference type="VEuPathDB" id="FungiDB:BD410DRAFT_729329"/>
<dbReference type="InterPro" id="IPR013097">
    <property type="entry name" value="Dabb"/>
</dbReference>
<dbReference type="STRING" id="50990.A0A4Y7PTJ3"/>
<dbReference type="InterPro" id="IPR011008">
    <property type="entry name" value="Dimeric_a/b-barrel"/>
</dbReference>
<organism evidence="2 3">
    <name type="scientific">Rickenella mellea</name>
    <dbReference type="NCBI Taxonomy" id="50990"/>
    <lineage>
        <taxon>Eukaryota</taxon>
        <taxon>Fungi</taxon>
        <taxon>Dikarya</taxon>
        <taxon>Basidiomycota</taxon>
        <taxon>Agaricomycotina</taxon>
        <taxon>Agaricomycetes</taxon>
        <taxon>Hymenochaetales</taxon>
        <taxon>Rickenellaceae</taxon>
        <taxon>Rickenella</taxon>
    </lineage>
</organism>
<keyword evidence="3" id="KW-1185">Reference proteome</keyword>
<dbReference type="SMART" id="SM00886">
    <property type="entry name" value="Dabb"/>
    <property type="match status" value="1"/>
</dbReference>
<accession>A0A4Y7PTJ3</accession>
<gene>
    <name evidence="2" type="ORF">BD410DRAFT_729329</name>
</gene>